<keyword evidence="2" id="KW-1003">Cell membrane</keyword>
<dbReference type="KEGG" id="lrs:PX52LOC_01426"/>
<dbReference type="PANTHER" id="PTHR33529">
    <property type="entry name" value="SLR0882 PROTEIN-RELATED"/>
    <property type="match status" value="1"/>
</dbReference>
<keyword evidence="8" id="KW-1185">Reference proteome</keyword>
<name>A0A5C1A914_9BACT</name>
<accession>A0A5C1A914</accession>
<evidence type="ECO:0000256" key="2">
    <source>
        <dbReference type="ARBA" id="ARBA00022475"/>
    </source>
</evidence>
<dbReference type="PANTHER" id="PTHR33529:SF2">
    <property type="entry name" value="LIPOPOLYSACCHARIDE EXPORT SYSTEM PERMEASE PROTEIN LPTG"/>
    <property type="match status" value="1"/>
</dbReference>
<keyword evidence="5 6" id="KW-0472">Membrane</keyword>
<proteinExistence type="predicted"/>
<sequence>MHTLDRMLFLAFLRSYAIVLTSLLSLYVVIDLFTNLDDFAGRGSYGGMVRHLIRYYGPQIALIFDRLCESIALLAAVFTMAWAQRNNELLPQLSAGISTHRIIRPVLVGTMFVLALGPLNQELLIPKLSDELQVPRDDPNQERAIELQGAYDSTGLHIEGTSGYRKDLRVNKLFVNFAENANAAITDIQAEEAVYSPATHDRQAGWTLFNTKPEVVPDPLPQNLTPIGPRKYFLTTREVDFDALTRGSKWYSYASTTKLKHILSRPDPRRMAPVAVLFHMRYTRPLVGFLMVVVGLTIILRDHNRHVLVSAGTCLIMSAIFYAAVYGCKYLGENDLLSAPLSAWLPAILFGGYALASYDAIQT</sequence>
<dbReference type="GO" id="GO:0043190">
    <property type="term" value="C:ATP-binding cassette (ABC) transporter complex"/>
    <property type="evidence" value="ECO:0007669"/>
    <property type="project" value="TreeGrafter"/>
</dbReference>
<dbReference type="AlphaFoldDB" id="A0A5C1A914"/>
<evidence type="ECO:0000256" key="3">
    <source>
        <dbReference type="ARBA" id="ARBA00022692"/>
    </source>
</evidence>
<keyword evidence="4 6" id="KW-1133">Transmembrane helix</keyword>
<dbReference type="RefSeq" id="WP_149109423.1">
    <property type="nucleotide sequence ID" value="NZ_CP042425.1"/>
</dbReference>
<comment type="subcellular location">
    <subcellularLocation>
        <location evidence="1">Cell membrane</location>
        <topology evidence="1">Multi-pass membrane protein</topology>
    </subcellularLocation>
</comment>
<dbReference type="InterPro" id="IPR005495">
    <property type="entry name" value="LptG/LptF_permease"/>
</dbReference>
<evidence type="ECO:0000256" key="1">
    <source>
        <dbReference type="ARBA" id="ARBA00004651"/>
    </source>
</evidence>
<evidence type="ECO:0000256" key="6">
    <source>
        <dbReference type="SAM" id="Phobius"/>
    </source>
</evidence>
<gene>
    <name evidence="7" type="ORF">PX52LOC_01426</name>
</gene>
<evidence type="ECO:0000256" key="4">
    <source>
        <dbReference type="ARBA" id="ARBA00022989"/>
    </source>
</evidence>
<evidence type="ECO:0000313" key="8">
    <source>
        <dbReference type="Proteomes" id="UP000324974"/>
    </source>
</evidence>
<dbReference type="OrthoDB" id="262519at2"/>
<feature type="transmembrane region" description="Helical" evidence="6">
    <location>
        <begin position="337"/>
        <end position="356"/>
    </location>
</feature>
<feature type="transmembrane region" description="Helical" evidence="6">
    <location>
        <begin position="307"/>
        <end position="325"/>
    </location>
</feature>
<protein>
    <submittedName>
        <fullName evidence="7">YjgP/YjgQ family permease</fullName>
    </submittedName>
</protein>
<feature type="transmembrane region" description="Helical" evidence="6">
    <location>
        <begin position="282"/>
        <end position="300"/>
    </location>
</feature>
<keyword evidence="3 6" id="KW-0812">Transmembrane</keyword>
<dbReference type="Proteomes" id="UP000324974">
    <property type="component" value="Chromosome"/>
</dbReference>
<feature type="transmembrane region" description="Helical" evidence="6">
    <location>
        <begin position="7"/>
        <end position="30"/>
    </location>
</feature>
<evidence type="ECO:0000313" key="7">
    <source>
        <dbReference type="EMBL" id="QEL14536.1"/>
    </source>
</evidence>
<reference evidence="8" key="1">
    <citation type="submission" date="2019-08" db="EMBL/GenBank/DDBJ databases">
        <title>Limnoglobus roseus gen. nov., sp. nov., a novel freshwater planctomycete with a giant genome from the family Gemmataceae.</title>
        <authorList>
            <person name="Kulichevskaya I.S."/>
            <person name="Naumoff D.G."/>
            <person name="Miroshnikov K."/>
            <person name="Ivanova A."/>
            <person name="Philippov D.A."/>
            <person name="Hakobyan A."/>
            <person name="Rijpstra I.C."/>
            <person name="Sinninghe Damste J.S."/>
            <person name="Liesack W."/>
            <person name="Dedysh S.N."/>
        </authorList>
    </citation>
    <scope>NUCLEOTIDE SEQUENCE [LARGE SCALE GENOMIC DNA]</scope>
    <source>
        <strain evidence="8">PX52</strain>
    </source>
</reference>
<organism evidence="7 8">
    <name type="scientific">Limnoglobus roseus</name>
    <dbReference type="NCBI Taxonomy" id="2598579"/>
    <lineage>
        <taxon>Bacteria</taxon>
        <taxon>Pseudomonadati</taxon>
        <taxon>Planctomycetota</taxon>
        <taxon>Planctomycetia</taxon>
        <taxon>Gemmatales</taxon>
        <taxon>Gemmataceae</taxon>
        <taxon>Limnoglobus</taxon>
    </lineage>
</organism>
<dbReference type="GO" id="GO:0015920">
    <property type="term" value="P:lipopolysaccharide transport"/>
    <property type="evidence" value="ECO:0007669"/>
    <property type="project" value="TreeGrafter"/>
</dbReference>
<dbReference type="Pfam" id="PF03739">
    <property type="entry name" value="LptF_LptG"/>
    <property type="match status" value="1"/>
</dbReference>
<dbReference type="EMBL" id="CP042425">
    <property type="protein sequence ID" value="QEL14536.1"/>
    <property type="molecule type" value="Genomic_DNA"/>
</dbReference>
<evidence type="ECO:0000256" key="5">
    <source>
        <dbReference type="ARBA" id="ARBA00023136"/>
    </source>
</evidence>